<protein>
    <recommendedName>
        <fullName evidence="3 7">6,7-dimethyl-8-ribityllumazine synthase</fullName>
        <shortName evidence="7">DMRL synthase</shortName>
        <shortName evidence="7">LS</shortName>
        <shortName evidence="7">Lumazine synthase</shortName>
        <ecNumber evidence="3 7">2.5.1.78</ecNumber>
    </recommendedName>
</protein>
<dbReference type="PANTHER" id="PTHR21058">
    <property type="entry name" value="6,7-DIMETHYL-8-RIBITYLLUMAZINE SYNTHASE DMRL SYNTHASE LUMAZINE SYNTHASE"/>
    <property type="match status" value="1"/>
</dbReference>
<dbReference type="OrthoDB" id="9809709at2"/>
<dbReference type="Gene3D" id="3.40.50.960">
    <property type="entry name" value="Lumazine/riboflavin synthase"/>
    <property type="match status" value="1"/>
</dbReference>
<feature type="active site" description="Proton donor" evidence="7">
    <location>
        <position position="98"/>
    </location>
</feature>
<comment type="subunit">
    <text evidence="7">Forms an icosahedral capsid composed of 60 subunits, arranged as a dodecamer of pentamers.</text>
</comment>
<dbReference type="InterPro" id="IPR036467">
    <property type="entry name" value="LS/RS_sf"/>
</dbReference>
<feature type="binding site" evidence="7">
    <location>
        <position position="31"/>
    </location>
    <ligand>
        <name>5-amino-6-(D-ribitylamino)uracil</name>
        <dbReference type="ChEBI" id="CHEBI:15934"/>
    </ligand>
</feature>
<dbReference type="InterPro" id="IPR034964">
    <property type="entry name" value="LS"/>
</dbReference>
<feature type="binding site" evidence="7">
    <location>
        <position position="123"/>
    </location>
    <ligand>
        <name>5-amino-6-(D-ribitylamino)uracil</name>
        <dbReference type="ChEBI" id="CHEBI:15934"/>
    </ligand>
</feature>
<evidence type="ECO:0000256" key="6">
    <source>
        <dbReference type="ARBA" id="ARBA00048785"/>
    </source>
</evidence>
<dbReference type="PANTHER" id="PTHR21058:SF0">
    <property type="entry name" value="6,7-DIMETHYL-8-RIBITYLLUMAZINE SYNTHASE"/>
    <property type="match status" value="1"/>
</dbReference>
<feature type="binding site" evidence="7">
    <location>
        <position position="137"/>
    </location>
    <ligand>
        <name>(2S)-2-hydroxy-3-oxobutyl phosphate</name>
        <dbReference type="ChEBI" id="CHEBI:58830"/>
    </ligand>
</feature>
<gene>
    <name evidence="7 8" type="primary">ribH</name>
    <name evidence="8" type="ORF">RICGR_1279</name>
</gene>
<dbReference type="GO" id="GO:0000906">
    <property type="term" value="F:6,7-dimethyl-8-ribityllumazine synthase activity"/>
    <property type="evidence" value="ECO:0007669"/>
    <property type="project" value="UniProtKB-UniRule"/>
</dbReference>
<comment type="catalytic activity">
    <reaction evidence="6 7">
        <text>(2S)-2-hydroxy-3-oxobutyl phosphate + 5-amino-6-(D-ribitylamino)uracil = 6,7-dimethyl-8-(1-D-ribityl)lumazine + phosphate + 2 H2O + H(+)</text>
        <dbReference type="Rhea" id="RHEA:26152"/>
        <dbReference type="ChEBI" id="CHEBI:15377"/>
        <dbReference type="ChEBI" id="CHEBI:15378"/>
        <dbReference type="ChEBI" id="CHEBI:15934"/>
        <dbReference type="ChEBI" id="CHEBI:43474"/>
        <dbReference type="ChEBI" id="CHEBI:58201"/>
        <dbReference type="ChEBI" id="CHEBI:58830"/>
        <dbReference type="EC" id="2.5.1.78"/>
    </reaction>
</comment>
<evidence type="ECO:0000313" key="8">
    <source>
        <dbReference type="EMBL" id="EDP46299.1"/>
    </source>
</evidence>
<name>A8PPE5_9COXI</name>
<dbReference type="GO" id="GO:0009231">
    <property type="term" value="P:riboflavin biosynthetic process"/>
    <property type="evidence" value="ECO:0007669"/>
    <property type="project" value="UniProtKB-UniRule"/>
</dbReference>
<feature type="binding site" evidence="7">
    <location>
        <begin position="90"/>
        <end position="92"/>
    </location>
    <ligand>
        <name>5-amino-6-(D-ribitylamino)uracil</name>
        <dbReference type="ChEBI" id="CHEBI:15934"/>
    </ligand>
</feature>
<feature type="binding site" evidence="7">
    <location>
        <begin position="95"/>
        <end position="96"/>
    </location>
    <ligand>
        <name>(2S)-2-hydroxy-3-oxobutyl phosphate</name>
        <dbReference type="ChEBI" id="CHEBI:58830"/>
    </ligand>
</feature>
<evidence type="ECO:0000313" key="9">
    <source>
        <dbReference type="Proteomes" id="UP000054075"/>
    </source>
</evidence>
<dbReference type="CDD" id="cd09209">
    <property type="entry name" value="Lumazine_synthase-I"/>
    <property type="match status" value="1"/>
</dbReference>
<keyword evidence="4 7" id="KW-0686">Riboflavin biosynthesis</keyword>
<comment type="caution">
    <text evidence="8">The sequence shown here is derived from an EMBL/GenBank/DDBJ whole genome shotgun (WGS) entry which is preliminary data.</text>
</comment>
<dbReference type="RefSeq" id="WP_006035282.1">
    <property type="nucleotide sequence ID" value="NZ_AAQJ02000001.1"/>
</dbReference>
<dbReference type="eggNOG" id="COG0054">
    <property type="taxonomic scope" value="Bacteria"/>
</dbReference>
<dbReference type="SUPFAM" id="SSF52121">
    <property type="entry name" value="Lumazine synthase"/>
    <property type="match status" value="1"/>
</dbReference>
<reference evidence="8" key="1">
    <citation type="submission" date="2006-04" db="EMBL/GenBank/DDBJ databases">
        <authorList>
            <person name="Seshadri R."/>
            <person name="Federici B.A."/>
        </authorList>
    </citation>
    <scope>NUCLEOTIDE SEQUENCE [LARGE SCALE GENOMIC DNA]</scope>
</reference>
<keyword evidence="9" id="KW-1185">Reference proteome</keyword>
<evidence type="ECO:0000256" key="3">
    <source>
        <dbReference type="ARBA" id="ARBA00012664"/>
    </source>
</evidence>
<dbReference type="GO" id="GO:0009349">
    <property type="term" value="C:riboflavin synthase complex"/>
    <property type="evidence" value="ECO:0007669"/>
    <property type="project" value="UniProtKB-UniRule"/>
</dbReference>
<feature type="binding site" evidence="7">
    <location>
        <begin position="65"/>
        <end position="67"/>
    </location>
    <ligand>
        <name>5-amino-6-(D-ribitylamino)uracil</name>
        <dbReference type="ChEBI" id="CHEBI:15934"/>
    </ligand>
</feature>
<keyword evidence="5 7" id="KW-0808">Transferase</keyword>
<organism evidence="8 9">
    <name type="scientific">Rickettsiella grylli</name>
    <dbReference type="NCBI Taxonomy" id="59196"/>
    <lineage>
        <taxon>Bacteria</taxon>
        <taxon>Pseudomonadati</taxon>
        <taxon>Pseudomonadota</taxon>
        <taxon>Gammaproteobacteria</taxon>
        <taxon>Legionellales</taxon>
        <taxon>Coxiellaceae</taxon>
        <taxon>Rickettsiella</taxon>
    </lineage>
</organism>
<dbReference type="HAMAP" id="MF_00178">
    <property type="entry name" value="Lumazine_synth"/>
    <property type="match status" value="1"/>
</dbReference>
<dbReference type="GO" id="GO:0005829">
    <property type="term" value="C:cytosol"/>
    <property type="evidence" value="ECO:0007669"/>
    <property type="project" value="TreeGrafter"/>
</dbReference>
<dbReference type="AlphaFoldDB" id="A8PPE5"/>
<dbReference type="EMBL" id="AAQJ02000001">
    <property type="protein sequence ID" value="EDP46299.1"/>
    <property type="molecule type" value="Genomic_DNA"/>
</dbReference>
<dbReference type="GO" id="GO:0016874">
    <property type="term" value="F:ligase activity"/>
    <property type="evidence" value="ECO:0007669"/>
    <property type="project" value="UniProtKB-KW"/>
</dbReference>
<dbReference type="STRING" id="59196.RICGR_1279"/>
<dbReference type="NCBIfam" id="TIGR00114">
    <property type="entry name" value="lumazine-synth"/>
    <property type="match status" value="1"/>
</dbReference>
<evidence type="ECO:0000256" key="2">
    <source>
        <dbReference type="ARBA" id="ARBA00007424"/>
    </source>
</evidence>
<comment type="similarity">
    <text evidence="2 7">Belongs to the DMRL synthase family.</text>
</comment>
<dbReference type="UniPathway" id="UPA00275">
    <property type="reaction ID" value="UER00404"/>
</dbReference>
<evidence type="ECO:0000256" key="4">
    <source>
        <dbReference type="ARBA" id="ARBA00022619"/>
    </source>
</evidence>
<dbReference type="InterPro" id="IPR002180">
    <property type="entry name" value="LS/RS"/>
</dbReference>
<evidence type="ECO:0000256" key="5">
    <source>
        <dbReference type="ARBA" id="ARBA00022679"/>
    </source>
</evidence>
<dbReference type="Pfam" id="PF00885">
    <property type="entry name" value="DMRL_synthase"/>
    <property type="match status" value="1"/>
</dbReference>
<dbReference type="EC" id="2.5.1.78" evidence="3 7"/>
<reference evidence="8" key="2">
    <citation type="submission" date="2007-10" db="EMBL/GenBank/DDBJ databases">
        <authorList>
            <person name="Myers G.S."/>
        </authorList>
    </citation>
    <scope>NUCLEOTIDE SEQUENCE [LARGE SCALE GENOMIC DNA]</scope>
</reference>
<proteinExistence type="inferred from homology"/>
<evidence type="ECO:0000256" key="7">
    <source>
        <dbReference type="HAMAP-Rule" id="MF_00178"/>
    </source>
</evidence>
<evidence type="ECO:0000256" key="1">
    <source>
        <dbReference type="ARBA" id="ARBA00004917"/>
    </source>
</evidence>
<keyword evidence="8" id="KW-0436">Ligase</keyword>
<comment type="pathway">
    <text evidence="1 7">Cofactor biosynthesis; riboflavin biosynthesis; riboflavin from 2-hydroxy-3-oxobutyl phosphate and 5-amino-6-(D-ribitylamino)uracil: step 1/2.</text>
</comment>
<dbReference type="Proteomes" id="UP000054075">
    <property type="component" value="Unassembled WGS sequence"/>
</dbReference>
<comment type="function">
    <text evidence="7">Catalyzes the formation of 6,7-dimethyl-8-ribityllumazine by condensation of 5-amino-6-(D-ribitylamino)uracil with 3,4-dihydroxy-2-butanone 4-phosphate. This is the penultimate step in the biosynthesis of riboflavin.</text>
</comment>
<accession>A8PPE5</accession>
<sequence length="166" mass="18490">MQKKIKEITAQPFDFTQEADKFNIALIVSQFNPNISEKLLMGALQRLKEFNFPDSCITIVRVPGAIEIGLTAQQIAISDENCLAIICLGAIIRGETDHYDYVCQQVSYACQKIALQESIPVIFGILTTDNEELALARVDEKRCHKGRDAVDTALAMISLLEQIESE</sequence>